<keyword evidence="9 11" id="KW-0057">Aromatic amino acid biosynthesis</keyword>
<name>A0AAE4AVD7_9HYPH</name>
<dbReference type="PRINTS" id="PR01100">
    <property type="entry name" value="SHIKIMTKNASE"/>
</dbReference>
<comment type="function">
    <text evidence="11">Catalyzes the specific phosphorylation of the 3-hydroxyl group of shikimic acid using ATP as a cosubstrate.</text>
</comment>
<comment type="catalytic activity">
    <reaction evidence="10 11">
        <text>shikimate + ATP = 3-phosphoshikimate + ADP + H(+)</text>
        <dbReference type="Rhea" id="RHEA:13121"/>
        <dbReference type="ChEBI" id="CHEBI:15378"/>
        <dbReference type="ChEBI" id="CHEBI:30616"/>
        <dbReference type="ChEBI" id="CHEBI:36208"/>
        <dbReference type="ChEBI" id="CHEBI:145989"/>
        <dbReference type="ChEBI" id="CHEBI:456216"/>
        <dbReference type="EC" id="2.7.1.71"/>
    </reaction>
</comment>
<feature type="binding site" evidence="11">
    <location>
        <position position="56"/>
    </location>
    <ligand>
        <name>substrate</name>
    </ligand>
</feature>
<dbReference type="CDD" id="cd00464">
    <property type="entry name" value="SK"/>
    <property type="match status" value="1"/>
</dbReference>
<dbReference type="PANTHER" id="PTHR21087:SF16">
    <property type="entry name" value="SHIKIMATE KINASE 1, CHLOROPLASTIC"/>
    <property type="match status" value="1"/>
</dbReference>
<feature type="binding site" evidence="11">
    <location>
        <begin position="34"/>
        <end position="39"/>
    </location>
    <ligand>
        <name>ATP</name>
        <dbReference type="ChEBI" id="CHEBI:30616"/>
    </ligand>
</feature>
<comment type="similarity">
    <text evidence="2 11">Belongs to the shikimate kinase family.</text>
</comment>
<evidence type="ECO:0000256" key="11">
    <source>
        <dbReference type="HAMAP-Rule" id="MF_00109"/>
    </source>
</evidence>
<accession>A0AAE4AVD7</accession>
<dbReference type="PROSITE" id="PS01128">
    <property type="entry name" value="SHIKIMATE_KINASE"/>
    <property type="match status" value="1"/>
</dbReference>
<dbReference type="HAMAP" id="MF_00109">
    <property type="entry name" value="Shikimate_kinase"/>
    <property type="match status" value="1"/>
</dbReference>
<dbReference type="InterPro" id="IPR000623">
    <property type="entry name" value="Shikimate_kinase/TSH1"/>
</dbReference>
<feature type="binding site" evidence="11">
    <location>
        <position position="159"/>
    </location>
    <ligand>
        <name>substrate</name>
    </ligand>
</feature>
<evidence type="ECO:0000256" key="8">
    <source>
        <dbReference type="ARBA" id="ARBA00022840"/>
    </source>
</evidence>
<comment type="caution">
    <text evidence="11">Lacks conserved residue(s) required for the propagation of feature annotation.</text>
</comment>
<feature type="binding site" evidence="11">
    <location>
        <position position="80"/>
    </location>
    <ligand>
        <name>substrate</name>
    </ligand>
</feature>
<keyword evidence="11" id="KW-0460">Magnesium</keyword>
<evidence type="ECO:0000256" key="1">
    <source>
        <dbReference type="ARBA" id="ARBA00004842"/>
    </source>
</evidence>
<evidence type="ECO:0000256" key="7">
    <source>
        <dbReference type="ARBA" id="ARBA00022777"/>
    </source>
</evidence>
<dbReference type="SUPFAM" id="SSF52540">
    <property type="entry name" value="P-loop containing nucleoside triphosphate hydrolases"/>
    <property type="match status" value="1"/>
</dbReference>
<feature type="binding site" evidence="11">
    <location>
        <position position="38"/>
    </location>
    <ligand>
        <name>Mg(2+)</name>
        <dbReference type="ChEBI" id="CHEBI:18420"/>
    </ligand>
</feature>
<comment type="caution">
    <text evidence="12">The sequence shown here is derived from an EMBL/GenBank/DDBJ whole genome shotgun (WGS) entry which is preliminary data.</text>
</comment>
<keyword evidence="4 11" id="KW-0028">Amino-acid biosynthesis</keyword>
<keyword evidence="6 11" id="KW-0547">Nucleotide-binding</keyword>
<dbReference type="NCBIfam" id="NF010552">
    <property type="entry name" value="PRK13946.1"/>
    <property type="match status" value="1"/>
</dbReference>
<comment type="subunit">
    <text evidence="11">Monomer.</text>
</comment>
<gene>
    <name evidence="11" type="primary">aroK</name>
    <name evidence="12" type="ORF">J2S73_003065</name>
</gene>
<dbReference type="EC" id="2.7.1.71" evidence="3 11"/>
<dbReference type="InterPro" id="IPR031322">
    <property type="entry name" value="Shikimate/glucono_kinase"/>
</dbReference>
<keyword evidence="11" id="KW-0963">Cytoplasm</keyword>
<dbReference type="GO" id="GO:0004765">
    <property type="term" value="F:shikimate kinase activity"/>
    <property type="evidence" value="ECO:0007669"/>
    <property type="project" value="UniProtKB-UniRule"/>
</dbReference>
<feature type="binding site" evidence="11">
    <location>
        <position position="140"/>
    </location>
    <ligand>
        <name>ATP</name>
        <dbReference type="ChEBI" id="CHEBI:30616"/>
    </ligand>
</feature>
<evidence type="ECO:0000256" key="6">
    <source>
        <dbReference type="ARBA" id="ARBA00022741"/>
    </source>
</evidence>
<comment type="subcellular location">
    <subcellularLocation>
        <location evidence="11">Cytoplasm</location>
    </subcellularLocation>
</comment>
<keyword evidence="8 11" id="KW-0067">ATP-binding</keyword>
<dbReference type="GO" id="GO:0008652">
    <property type="term" value="P:amino acid biosynthetic process"/>
    <property type="evidence" value="ECO:0007669"/>
    <property type="project" value="UniProtKB-KW"/>
</dbReference>
<organism evidence="12 13">
    <name type="scientific">Amorphus orientalis</name>
    <dbReference type="NCBI Taxonomy" id="649198"/>
    <lineage>
        <taxon>Bacteria</taxon>
        <taxon>Pseudomonadati</taxon>
        <taxon>Pseudomonadota</taxon>
        <taxon>Alphaproteobacteria</taxon>
        <taxon>Hyphomicrobiales</taxon>
        <taxon>Amorphaceae</taxon>
        <taxon>Amorphus</taxon>
    </lineage>
</organism>
<evidence type="ECO:0000313" key="13">
    <source>
        <dbReference type="Proteomes" id="UP001229244"/>
    </source>
</evidence>
<comment type="cofactor">
    <cofactor evidence="11">
        <name>Mg(2+)</name>
        <dbReference type="ChEBI" id="CHEBI:18420"/>
    </cofactor>
    <text evidence="11">Binds 1 Mg(2+) ion per subunit.</text>
</comment>
<keyword evidence="5 11" id="KW-0808">Transferase</keyword>
<sequence>MSAAQSPVSAQKPSPDSVLSRLGARSLVLVGMPGAGKSSIGRRLAARLDLPFVDADHEIEAAAGMAIPDIFEIHGEAAFRDGERRVIRRLLAERQLVLATGGGAFMSAETRRSIAEAGLSIWLKADHATLMQRVRRRANRPLLAGTDPEGTMRRLQEEREPVFGTSDLVVDSWDGPHEAIVASILTALEHYLDGHAPAVPETK</sequence>
<dbReference type="EMBL" id="JAUSUL010000003">
    <property type="protein sequence ID" value="MDQ0316589.1"/>
    <property type="molecule type" value="Genomic_DNA"/>
</dbReference>
<dbReference type="GO" id="GO:0000287">
    <property type="term" value="F:magnesium ion binding"/>
    <property type="evidence" value="ECO:0007669"/>
    <property type="project" value="UniProtKB-UniRule"/>
</dbReference>
<dbReference type="RefSeq" id="WP_306886475.1">
    <property type="nucleotide sequence ID" value="NZ_JAUSUL010000003.1"/>
</dbReference>
<dbReference type="PANTHER" id="PTHR21087">
    <property type="entry name" value="SHIKIMATE KINASE"/>
    <property type="match status" value="1"/>
</dbReference>
<evidence type="ECO:0000256" key="9">
    <source>
        <dbReference type="ARBA" id="ARBA00023141"/>
    </source>
</evidence>
<evidence type="ECO:0000256" key="2">
    <source>
        <dbReference type="ARBA" id="ARBA00006997"/>
    </source>
</evidence>
<reference evidence="12" key="1">
    <citation type="submission" date="2023-07" db="EMBL/GenBank/DDBJ databases">
        <title>Genomic Encyclopedia of Type Strains, Phase IV (KMG-IV): sequencing the most valuable type-strain genomes for metagenomic binning, comparative biology and taxonomic classification.</title>
        <authorList>
            <person name="Goeker M."/>
        </authorList>
    </citation>
    <scope>NUCLEOTIDE SEQUENCE</scope>
    <source>
        <strain evidence="12">DSM 21202</strain>
    </source>
</reference>
<dbReference type="GO" id="GO:0005829">
    <property type="term" value="C:cytosol"/>
    <property type="evidence" value="ECO:0007669"/>
    <property type="project" value="TreeGrafter"/>
</dbReference>
<dbReference type="Proteomes" id="UP001229244">
    <property type="component" value="Unassembled WGS sequence"/>
</dbReference>
<evidence type="ECO:0000313" key="12">
    <source>
        <dbReference type="EMBL" id="MDQ0316589.1"/>
    </source>
</evidence>
<dbReference type="Gene3D" id="3.40.50.300">
    <property type="entry name" value="P-loop containing nucleotide triphosphate hydrolases"/>
    <property type="match status" value="1"/>
</dbReference>
<dbReference type="InterPro" id="IPR023000">
    <property type="entry name" value="Shikimate_kinase_CS"/>
</dbReference>
<dbReference type="GO" id="GO:0009073">
    <property type="term" value="P:aromatic amino acid family biosynthetic process"/>
    <property type="evidence" value="ECO:0007669"/>
    <property type="project" value="UniProtKB-KW"/>
</dbReference>
<dbReference type="Pfam" id="PF01202">
    <property type="entry name" value="SKI"/>
    <property type="match status" value="1"/>
</dbReference>
<keyword evidence="11" id="KW-0479">Metal-binding</keyword>
<protein>
    <recommendedName>
        <fullName evidence="3 11">Shikimate kinase</fullName>
        <shortName evidence="11">SK</shortName>
        <ecNumber evidence="3 11">2.7.1.71</ecNumber>
    </recommendedName>
</protein>
<evidence type="ECO:0000256" key="4">
    <source>
        <dbReference type="ARBA" id="ARBA00022605"/>
    </source>
</evidence>
<feature type="binding site" evidence="11">
    <location>
        <position position="102"/>
    </location>
    <ligand>
        <name>substrate</name>
    </ligand>
</feature>
<comment type="pathway">
    <text evidence="1 11">Metabolic intermediate biosynthesis; chorismate biosynthesis; chorismate from D-erythrose 4-phosphate and phosphoenolpyruvate: step 5/7.</text>
</comment>
<evidence type="ECO:0000256" key="3">
    <source>
        <dbReference type="ARBA" id="ARBA00012154"/>
    </source>
</evidence>
<evidence type="ECO:0000256" key="10">
    <source>
        <dbReference type="ARBA" id="ARBA00048567"/>
    </source>
</evidence>
<proteinExistence type="inferred from homology"/>
<keyword evidence="13" id="KW-1185">Reference proteome</keyword>
<dbReference type="GO" id="GO:0009423">
    <property type="term" value="P:chorismate biosynthetic process"/>
    <property type="evidence" value="ECO:0007669"/>
    <property type="project" value="UniProtKB-UniRule"/>
</dbReference>
<dbReference type="GO" id="GO:0005524">
    <property type="term" value="F:ATP binding"/>
    <property type="evidence" value="ECO:0007669"/>
    <property type="project" value="UniProtKB-UniRule"/>
</dbReference>
<keyword evidence="7 11" id="KW-0418">Kinase</keyword>
<evidence type="ECO:0000256" key="5">
    <source>
        <dbReference type="ARBA" id="ARBA00022679"/>
    </source>
</evidence>
<dbReference type="AlphaFoldDB" id="A0AAE4AVD7"/>
<dbReference type="InterPro" id="IPR027417">
    <property type="entry name" value="P-loop_NTPase"/>
</dbReference>